<dbReference type="AlphaFoldDB" id="A0A9J5ZRF5"/>
<feature type="non-terminal residue" evidence="1">
    <location>
        <position position="1"/>
    </location>
</feature>
<comment type="caution">
    <text evidence="1">The sequence shown here is derived from an EMBL/GenBank/DDBJ whole genome shotgun (WGS) entry which is preliminary data.</text>
</comment>
<dbReference type="EMBL" id="JACXVP010000003">
    <property type="protein sequence ID" value="KAG5614607.1"/>
    <property type="molecule type" value="Genomic_DNA"/>
</dbReference>
<gene>
    <name evidence="1" type="ORF">H5410_014431</name>
</gene>
<evidence type="ECO:0000313" key="2">
    <source>
        <dbReference type="Proteomes" id="UP000824120"/>
    </source>
</evidence>
<protein>
    <submittedName>
        <fullName evidence="1">Uncharacterized protein</fullName>
    </submittedName>
</protein>
<evidence type="ECO:0000313" key="1">
    <source>
        <dbReference type="EMBL" id="KAG5614607.1"/>
    </source>
</evidence>
<dbReference type="Proteomes" id="UP000824120">
    <property type="component" value="Chromosome 3"/>
</dbReference>
<reference evidence="1 2" key="1">
    <citation type="submission" date="2020-09" db="EMBL/GenBank/DDBJ databases">
        <title>De no assembly of potato wild relative species, Solanum commersonii.</title>
        <authorList>
            <person name="Cho K."/>
        </authorList>
    </citation>
    <scope>NUCLEOTIDE SEQUENCE [LARGE SCALE GENOMIC DNA]</scope>
    <source>
        <strain evidence="1">LZ3.2</strain>
        <tissue evidence="1">Leaf</tissue>
    </source>
</reference>
<name>A0A9J5ZRF5_SOLCO</name>
<sequence length="37" mass="4170">YFHRLTSPVNLPWNQATVRSSHAKPLFPRVLGHEGVG</sequence>
<keyword evidence="2" id="KW-1185">Reference proteome</keyword>
<proteinExistence type="predicted"/>
<organism evidence="1 2">
    <name type="scientific">Solanum commersonii</name>
    <name type="common">Commerson's wild potato</name>
    <name type="synonym">Commerson's nightshade</name>
    <dbReference type="NCBI Taxonomy" id="4109"/>
    <lineage>
        <taxon>Eukaryota</taxon>
        <taxon>Viridiplantae</taxon>
        <taxon>Streptophyta</taxon>
        <taxon>Embryophyta</taxon>
        <taxon>Tracheophyta</taxon>
        <taxon>Spermatophyta</taxon>
        <taxon>Magnoliopsida</taxon>
        <taxon>eudicotyledons</taxon>
        <taxon>Gunneridae</taxon>
        <taxon>Pentapetalae</taxon>
        <taxon>asterids</taxon>
        <taxon>lamiids</taxon>
        <taxon>Solanales</taxon>
        <taxon>Solanaceae</taxon>
        <taxon>Solanoideae</taxon>
        <taxon>Solaneae</taxon>
        <taxon>Solanum</taxon>
    </lineage>
</organism>
<accession>A0A9J5ZRF5</accession>